<evidence type="ECO:0000256" key="7">
    <source>
        <dbReference type="ARBA" id="ARBA00022840"/>
    </source>
</evidence>
<evidence type="ECO:0000313" key="10">
    <source>
        <dbReference type="EMBL" id="GAP63309.1"/>
    </source>
</evidence>
<evidence type="ECO:0000259" key="9">
    <source>
        <dbReference type="PROSITE" id="PS50109"/>
    </source>
</evidence>
<dbReference type="GO" id="GO:0004673">
    <property type="term" value="F:protein histidine kinase activity"/>
    <property type="evidence" value="ECO:0007669"/>
    <property type="project" value="UniProtKB-EC"/>
</dbReference>
<dbReference type="InterPro" id="IPR036890">
    <property type="entry name" value="HATPase_C_sf"/>
</dbReference>
<keyword evidence="6" id="KW-0418">Kinase</keyword>
<dbReference type="SUPFAM" id="SSF55874">
    <property type="entry name" value="ATPase domain of HSP90 chaperone/DNA topoisomerase II/histidine kinase"/>
    <property type="match status" value="1"/>
</dbReference>
<evidence type="ECO:0000256" key="4">
    <source>
        <dbReference type="ARBA" id="ARBA00022679"/>
    </source>
</evidence>
<feature type="domain" description="Histidine kinase" evidence="9">
    <location>
        <begin position="700"/>
        <end position="907"/>
    </location>
</feature>
<dbReference type="EMBL" id="BBZA01000137">
    <property type="protein sequence ID" value="GAP63309.1"/>
    <property type="molecule type" value="Genomic_DNA"/>
</dbReference>
<dbReference type="SMART" id="SM00065">
    <property type="entry name" value="GAF"/>
    <property type="match status" value="4"/>
</dbReference>
<dbReference type="Proteomes" id="UP000050502">
    <property type="component" value="Unassembled WGS sequence"/>
</dbReference>
<evidence type="ECO:0000313" key="12">
    <source>
        <dbReference type="Proteomes" id="UP000037784"/>
    </source>
</evidence>
<keyword evidence="7" id="KW-0067">ATP-binding</keyword>
<keyword evidence="8" id="KW-0902">Two-component regulatory system</keyword>
<comment type="catalytic activity">
    <reaction evidence="1">
        <text>ATP + protein L-histidine = ADP + protein N-phospho-L-histidine.</text>
        <dbReference type="EC" id="2.7.13.3"/>
    </reaction>
</comment>
<accession>A0A0M8K9P3</accession>
<evidence type="ECO:0000256" key="3">
    <source>
        <dbReference type="ARBA" id="ARBA00022553"/>
    </source>
</evidence>
<keyword evidence="12" id="KW-1185">Reference proteome</keyword>
<dbReference type="InParanoid" id="A0A0M8K9P3"/>
<name>A0A0M8K9P3_9CHLR</name>
<protein>
    <recommendedName>
        <fullName evidence="2">histidine kinase</fullName>
        <ecNumber evidence="2">2.7.13.3</ecNumber>
    </recommendedName>
</protein>
<evidence type="ECO:0000256" key="8">
    <source>
        <dbReference type="ARBA" id="ARBA00023012"/>
    </source>
</evidence>
<sequence>MTEDKRAVERLERLQSILETLVEFEETFEFEEAWERIIRDAVQLMGARRGTLFLVDRNRDLLLPRVWYGEPWTGQGRPRGYQRGEGIAGRVWLTGEPINCPDVRHDPRFRRSHDPRWAELRSLLCVPIRARERVIGVIAVDSTEENAFREEDERLLTTLARHVASAFETAKLYQGLADLRDVGERLNKMGPRTEYADTLRAIVEKAVQVVAAGASSAGEAAAVIYRYDDTRGEFDRHSRVAAGWRDFDGALDDYPRKGGLGERAILLRRRVLSYEQPDFVINPAQQQQGAAAVVAYPLIAADRVLGVLYVTLRDERRFTRHELMLLDNFVNQAALALYHTEQIGDVSRELARKVYELEQLRRADALISQRPHLDEALAEILRIAVDTTRAEYGSFRLYNRNDERLHLAATAGLLADHVVRTSLRLDEASVIGQAVKQRRPVRVDDVFSPEWKGLYRPLAADIPIRSELAIPLFNAGGGLEGVLNLESTQPYAFDEEDERLLSALATQAVIAIQEFKLIDTMAELTEATLTHTKTSLFELAIRRACELINAPYGAIWRLEQRDDGRVLVLQAASTGQRRGETIPLESSLTGKAVLQRAPITVEDVQNHAAFRNTELARRHGWRSALIVPLLARNGDPIGAFSIYTTDKRTFGDWEKRLLTVLANHAAIAIRDAEILETLRETRERQAVAETFAAVGDIAANLLHRLNNQVGTIPVRVQSIEAKCAAEIEANEYLAKNLAAIAASARDAMRTVRDTLRHLRPIEMAPVRVGDALLDALREVRVPPEVQLFTENIETLPPVRAGRPQLALVFINLIENAIEAMQGAGQITIRAHRTNDEVVIHVSDNGPGIPDALLPHIFELNVSSGGERKLGFGLWWVRTLLQRLNGHIDVFSEEGHGTTFIIRLPVWEEELAEAEA</sequence>
<dbReference type="Pfam" id="PF13185">
    <property type="entry name" value="GAF_2"/>
    <property type="match status" value="4"/>
</dbReference>
<dbReference type="EMBL" id="LGKN01000005">
    <property type="protein sequence ID" value="KPL87708.1"/>
    <property type="molecule type" value="Genomic_DNA"/>
</dbReference>
<keyword evidence="4" id="KW-0808">Transferase</keyword>
<dbReference type="PROSITE" id="PS50109">
    <property type="entry name" value="HIS_KIN"/>
    <property type="match status" value="1"/>
</dbReference>
<dbReference type="PANTHER" id="PTHR43065">
    <property type="entry name" value="SENSOR HISTIDINE KINASE"/>
    <property type="match status" value="1"/>
</dbReference>
<evidence type="ECO:0000256" key="6">
    <source>
        <dbReference type="ARBA" id="ARBA00022777"/>
    </source>
</evidence>
<dbReference type="EC" id="2.7.13.3" evidence="2"/>
<proteinExistence type="predicted"/>
<evidence type="ECO:0000256" key="1">
    <source>
        <dbReference type="ARBA" id="ARBA00000085"/>
    </source>
</evidence>
<keyword evidence="5" id="KW-0547">Nucleotide-binding</keyword>
<comment type="caution">
    <text evidence="10">The sequence shown here is derived from an EMBL/GenBank/DDBJ whole genome shotgun (WGS) entry which is preliminary data.</text>
</comment>
<dbReference type="STRING" id="872965.SE16_08910"/>
<reference evidence="12" key="3">
    <citation type="submission" date="2015-08" db="EMBL/GenBank/DDBJ databases">
        <title>Draft Genome Sequence of a Heterotrophic Facultative Anaerobic Bacterium Ardenticatena maritima Strain 110S.</title>
        <authorList>
            <person name="Kawaichi S."/>
            <person name="Yoshida T."/>
            <person name="Sako Y."/>
            <person name="Nakamura R."/>
        </authorList>
    </citation>
    <scope>NUCLEOTIDE SEQUENCE [LARGE SCALE GENOMIC DNA]</scope>
    <source>
        <strain evidence="12">110S</strain>
    </source>
</reference>
<dbReference type="RefSeq" id="WP_054493164.1">
    <property type="nucleotide sequence ID" value="NZ_BBZA01000137.1"/>
</dbReference>
<evidence type="ECO:0000313" key="13">
    <source>
        <dbReference type="Proteomes" id="UP000050502"/>
    </source>
</evidence>
<dbReference type="PANTHER" id="PTHR43065:SF10">
    <property type="entry name" value="PEROXIDE STRESS-ACTIVATED HISTIDINE KINASE MAK3"/>
    <property type="match status" value="1"/>
</dbReference>
<dbReference type="AlphaFoldDB" id="A0A0M8K9P3"/>
<organism evidence="10 12">
    <name type="scientific">Ardenticatena maritima</name>
    <dbReference type="NCBI Taxonomy" id="872965"/>
    <lineage>
        <taxon>Bacteria</taxon>
        <taxon>Bacillati</taxon>
        <taxon>Chloroflexota</taxon>
        <taxon>Ardenticatenia</taxon>
        <taxon>Ardenticatenales</taxon>
        <taxon>Ardenticatenaceae</taxon>
        <taxon>Ardenticatena</taxon>
    </lineage>
</organism>
<reference evidence="11 13" key="2">
    <citation type="submission" date="2015-07" db="EMBL/GenBank/DDBJ databases">
        <title>Whole genome sequence of Ardenticatena maritima DSM 23922.</title>
        <authorList>
            <person name="Hemp J."/>
            <person name="Ward L.M."/>
            <person name="Pace L.A."/>
            <person name="Fischer W.W."/>
        </authorList>
    </citation>
    <scope>NUCLEOTIDE SEQUENCE [LARGE SCALE GENOMIC DNA]</scope>
    <source>
        <strain evidence="11 13">110S</strain>
    </source>
</reference>
<dbReference type="Gene3D" id="3.30.450.40">
    <property type="match status" value="4"/>
</dbReference>
<dbReference type="InterPro" id="IPR003594">
    <property type="entry name" value="HATPase_dom"/>
</dbReference>
<dbReference type="Proteomes" id="UP000037784">
    <property type="component" value="Unassembled WGS sequence"/>
</dbReference>
<dbReference type="Gene3D" id="3.30.565.10">
    <property type="entry name" value="Histidine kinase-like ATPase, C-terminal domain"/>
    <property type="match status" value="1"/>
</dbReference>
<evidence type="ECO:0000313" key="11">
    <source>
        <dbReference type="EMBL" id="KPL87708.1"/>
    </source>
</evidence>
<keyword evidence="3" id="KW-0597">Phosphoprotein</keyword>
<dbReference type="GO" id="GO:0005524">
    <property type="term" value="F:ATP binding"/>
    <property type="evidence" value="ECO:0007669"/>
    <property type="project" value="UniProtKB-KW"/>
</dbReference>
<dbReference type="PRINTS" id="PR00344">
    <property type="entry name" value="BCTRLSENSOR"/>
</dbReference>
<dbReference type="OrthoDB" id="226486at2"/>
<dbReference type="InterPro" id="IPR003018">
    <property type="entry name" value="GAF"/>
</dbReference>
<evidence type="ECO:0000256" key="2">
    <source>
        <dbReference type="ARBA" id="ARBA00012438"/>
    </source>
</evidence>
<dbReference type="Pfam" id="PF02518">
    <property type="entry name" value="HATPase_c"/>
    <property type="match status" value="1"/>
</dbReference>
<dbReference type="InterPro" id="IPR005467">
    <property type="entry name" value="His_kinase_dom"/>
</dbReference>
<dbReference type="SMART" id="SM00387">
    <property type="entry name" value="HATPase_c"/>
    <property type="match status" value="1"/>
</dbReference>
<dbReference type="InterPro" id="IPR029016">
    <property type="entry name" value="GAF-like_dom_sf"/>
</dbReference>
<dbReference type="InterPro" id="IPR004358">
    <property type="entry name" value="Sig_transdc_His_kin-like_C"/>
</dbReference>
<dbReference type="SUPFAM" id="SSF55781">
    <property type="entry name" value="GAF domain-like"/>
    <property type="match status" value="4"/>
</dbReference>
<dbReference type="GO" id="GO:0000160">
    <property type="term" value="P:phosphorelay signal transduction system"/>
    <property type="evidence" value="ECO:0007669"/>
    <property type="project" value="UniProtKB-KW"/>
</dbReference>
<gene>
    <name evidence="10" type="ORF">ARMA_1732</name>
    <name evidence="11" type="ORF">SE16_08910</name>
</gene>
<evidence type="ECO:0000256" key="5">
    <source>
        <dbReference type="ARBA" id="ARBA00022741"/>
    </source>
</evidence>
<reference evidence="10 12" key="1">
    <citation type="journal article" date="2015" name="Genome Announc.">
        <title>Draft Genome Sequence of a Heterotrophic Facultative Anaerobic Thermophilic Bacterium, Ardenticatena maritima Strain 110ST.</title>
        <authorList>
            <person name="Kawaichi S."/>
            <person name="Yoshida T."/>
            <person name="Sako Y."/>
            <person name="Nakamura R."/>
        </authorList>
    </citation>
    <scope>NUCLEOTIDE SEQUENCE [LARGE SCALE GENOMIC DNA]</scope>
    <source>
        <strain evidence="10 12">110S</strain>
    </source>
</reference>
<dbReference type="CDD" id="cd00075">
    <property type="entry name" value="HATPase"/>
    <property type="match status" value="1"/>
</dbReference>